<feature type="transmembrane region" description="Helical" evidence="1">
    <location>
        <begin position="115"/>
        <end position="133"/>
    </location>
</feature>
<dbReference type="EMBL" id="PFQR01000037">
    <property type="protein sequence ID" value="PJC69848.1"/>
    <property type="molecule type" value="Genomic_DNA"/>
</dbReference>
<keyword evidence="1" id="KW-0812">Transmembrane</keyword>
<accession>A0A2M8G8U3</accession>
<comment type="caution">
    <text evidence="2">The sequence shown here is derived from an EMBL/GenBank/DDBJ whole genome shotgun (WGS) entry which is preliminary data.</text>
</comment>
<sequence length="141" mass="16443">MILFAVIQSLWSIEAGILSFRYVVGWNSFLTFLACLALCVFDLALYCYLAEKINRILSRLSYFKNWLEKTQSQNSSWIIYCYRWQYLGLFVTGFIPHLALAGIAAQKIFRFKNGYWWLLMGSTAKISAIIYGLKFIEYLAK</sequence>
<name>A0A2M8G8U3_9BACT</name>
<evidence type="ECO:0000313" key="2">
    <source>
        <dbReference type="EMBL" id="PJC69848.1"/>
    </source>
</evidence>
<keyword evidence="1" id="KW-0472">Membrane</keyword>
<gene>
    <name evidence="2" type="ORF">CO014_01420</name>
</gene>
<feature type="transmembrane region" description="Helical" evidence="1">
    <location>
        <begin position="86"/>
        <end position="109"/>
    </location>
</feature>
<keyword evidence="1" id="KW-1133">Transmembrane helix</keyword>
<evidence type="ECO:0000313" key="3">
    <source>
        <dbReference type="Proteomes" id="UP000229041"/>
    </source>
</evidence>
<reference evidence="3" key="1">
    <citation type="submission" date="2017-09" db="EMBL/GenBank/DDBJ databases">
        <title>Depth-based differentiation of microbial function through sediment-hosted aquifers and enrichment of novel symbionts in the deep terrestrial subsurface.</title>
        <authorList>
            <person name="Probst A.J."/>
            <person name="Ladd B."/>
            <person name="Jarett J.K."/>
            <person name="Geller-Mcgrath D.E."/>
            <person name="Sieber C.M.K."/>
            <person name="Emerson J.B."/>
            <person name="Anantharaman K."/>
            <person name="Thomas B.C."/>
            <person name="Malmstrom R."/>
            <person name="Stieglmeier M."/>
            <person name="Klingl A."/>
            <person name="Woyke T."/>
            <person name="Ryan C.M."/>
            <person name="Banfield J.F."/>
        </authorList>
    </citation>
    <scope>NUCLEOTIDE SEQUENCE [LARGE SCALE GENOMIC DNA]</scope>
</reference>
<feature type="transmembrane region" description="Helical" evidence="1">
    <location>
        <begin position="25"/>
        <end position="49"/>
    </location>
</feature>
<proteinExistence type="predicted"/>
<dbReference type="Proteomes" id="UP000229041">
    <property type="component" value="Unassembled WGS sequence"/>
</dbReference>
<protein>
    <submittedName>
        <fullName evidence="2">Uncharacterized protein</fullName>
    </submittedName>
</protein>
<evidence type="ECO:0000256" key="1">
    <source>
        <dbReference type="SAM" id="Phobius"/>
    </source>
</evidence>
<organism evidence="2 3">
    <name type="scientific">Candidatus Tagabacteria bacterium CG_4_8_14_3_um_filter_41_8</name>
    <dbReference type="NCBI Taxonomy" id="1975018"/>
    <lineage>
        <taxon>Bacteria</taxon>
        <taxon>Candidatus Tagaibacteriota</taxon>
    </lineage>
</organism>
<dbReference type="AlphaFoldDB" id="A0A2M8G8U3"/>